<keyword evidence="9" id="KW-1133">Transmembrane helix</keyword>
<dbReference type="EMBL" id="MEIA01000160">
    <property type="protein sequence ID" value="OJF13363.1"/>
    <property type="molecule type" value="Genomic_DNA"/>
</dbReference>
<protein>
    <recommendedName>
        <fullName evidence="2">histidine kinase</fullName>
        <ecNumber evidence="2">2.7.13.3</ecNumber>
    </recommendedName>
</protein>
<feature type="domain" description="Signal transduction histidine kinase subgroup 3 dimerisation and phosphoacceptor" evidence="11">
    <location>
        <begin position="188"/>
        <end position="254"/>
    </location>
</feature>
<dbReference type="InterPro" id="IPR055558">
    <property type="entry name" value="DUF7134"/>
</dbReference>
<organism evidence="13 14">
    <name type="scientific">Couchioplanes caeruleus subsp. caeruleus</name>
    <dbReference type="NCBI Taxonomy" id="56427"/>
    <lineage>
        <taxon>Bacteria</taxon>
        <taxon>Bacillati</taxon>
        <taxon>Actinomycetota</taxon>
        <taxon>Actinomycetes</taxon>
        <taxon>Micromonosporales</taxon>
        <taxon>Micromonosporaceae</taxon>
        <taxon>Couchioplanes</taxon>
    </lineage>
</organism>
<dbReference type="Gene3D" id="1.20.5.1930">
    <property type="match status" value="1"/>
</dbReference>
<keyword evidence="7" id="KW-0067">ATP-binding</keyword>
<keyword evidence="5" id="KW-0547">Nucleotide-binding</keyword>
<dbReference type="PANTHER" id="PTHR24421">
    <property type="entry name" value="NITRATE/NITRITE SENSOR PROTEIN NARX-RELATED"/>
    <property type="match status" value="1"/>
</dbReference>
<evidence type="ECO:0000256" key="1">
    <source>
        <dbReference type="ARBA" id="ARBA00000085"/>
    </source>
</evidence>
<evidence type="ECO:0000313" key="14">
    <source>
        <dbReference type="Proteomes" id="UP000182486"/>
    </source>
</evidence>
<keyword evidence="4" id="KW-0808">Transferase</keyword>
<name>A0A1K0GVF8_9ACTN</name>
<dbReference type="Pfam" id="PF23539">
    <property type="entry name" value="DUF7134"/>
    <property type="match status" value="1"/>
</dbReference>
<dbReference type="GO" id="GO:0005524">
    <property type="term" value="F:ATP binding"/>
    <property type="evidence" value="ECO:0007669"/>
    <property type="project" value="UniProtKB-KW"/>
</dbReference>
<evidence type="ECO:0000256" key="5">
    <source>
        <dbReference type="ARBA" id="ARBA00022741"/>
    </source>
</evidence>
<evidence type="ECO:0000259" key="12">
    <source>
        <dbReference type="Pfam" id="PF23539"/>
    </source>
</evidence>
<keyword evidence="14" id="KW-1185">Reference proteome</keyword>
<evidence type="ECO:0000256" key="6">
    <source>
        <dbReference type="ARBA" id="ARBA00022777"/>
    </source>
</evidence>
<dbReference type="PANTHER" id="PTHR24421:SF10">
    <property type="entry name" value="NITRATE_NITRITE SENSOR PROTEIN NARQ"/>
    <property type="match status" value="1"/>
</dbReference>
<keyword evidence="3" id="KW-0597">Phosphoprotein</keyword>
<evidence type="ECO:0000256" key="9">
    <source>
        <dbReference type="SAM" id="Phobius"/>
    </source>
</evidence>
<dbReference type="InterPro" id="IPR003594">
    <property type="entry name" value="HATPase_dom"/>
</dbReference>
<proteinExistence type="predicted"/>
<sequence>MNVHVISHLQHAAQHRPHLADLSVALVILLVTLLTTAVPGHLPDGVSLASAAIACGILLLRRRWPYAVLVVSTIAAEVYLARHHGLGGILILAAPLFALYTVAELSDRRSALIVSGLVIVAVGVTHTLGLPSRRLGPENLALAALGGLAVAAGTASRHRRAYLAEVVRRAQDAERDRDADTRRRLTEERLRIARDLHDSVGHHLALINVQAGVTGHLLTGESEQVRDTLAQIRQSSRAALDELRESVGLLRQSDDPAPLHPAVGLAGLADLLGTFRRTGLQITARIDGRRADLPWAADHTAYRVIQEALTNVRKHAGPAEVALTLHHDGDAVTVVVDNDGPPVAPIDDAHAHGIVGMRERVTALGGTLLAGPRPTGGFRVTATIPTTS</sequence>
<feature type="domain" description="Histidine kinase/HSP90-like ATPase" evidence="10">
    <location>
        <begin position="301"/>
        <end position="387"/>
    </location>
</feature>
<feature type="domain" description="DUF7134" evidence="12">
    <location>
        <begin position="12"/>
        <end position="142"/>
    </location>
</feature>
<keyword evidence="9" id="KW-0472">Membrane</keyword>
<dbReference type="GO" id="GO:0016020">
    <property type="term" value="C:membrane"/>
    <property type="evidence" value="ECO:0007669"/>
    <property type="project" value="InterPro"/>
</dbReference>
<dbReference type="InterPro" id="IPR011712">
    <property type="entry name" value="Sig_transdc_His_kin_sub3_dim/P"/>
</dbReference>
<gene>
    <name evidence="13" type="ORF">BG844_15685</name>
</gene>
<comment type="catalytic activity">
    <reaction evidence="1">
        <text>ATP + protein L-histidine = ADP + protein N-phospho-L-histidine.</text>
        <dbReference type="EC" id="2.7.13.3"/>
    </reaction>
</comment>
<dbReference type="SUPFAM" id="SSF55874">
    <property type="entry name" value="ATPase domain of HSP90 chaperone/DNA topoisomerase II/histidine kinase"/>
    <property type="match status" value="1"/>
</dbReference>
<dbReference type="AlphaFoldDB" id="A0A1K0GVF8"/>
<feature type="transmembrane region" description="Helical" evidence="9">
    <location>
        <begin position="22"/>
        <end position="42"/>
    </location>
</feature>
<dbReference type="Gene3D" id="3.30.565.10">
    <property type="entry name" value="Histidine kinase-like ATPase, C-terminal domain"/>
    <property type="match status" value="1"/>
</dbReference>
<keyword evidence="6" id="KW-0418">Kinase</keyword>
<dbReference type="GO" id="GO:0000155">
    <property type="term" value="F:phosphorelay sensor kinase activity"/>
    <property type="evidence" value="ECO:0007669"/>
    <property type="project" value="InterPro"/>
</dbReference>
<keyword evidence="9" id="KW-0812">Transmembrane</keyword>
<evidence type="ECO:0000256" key="4">
    <source>
        <dbReference type="ARBA" id="ARBA00022679"/>
    </source>
</evidence>
<evidence type="ECO:0000256" key="7">
    <source>
        <dbReference type="ARBA" id="ARBA00022840"/>
    </source>
</evidence>
<accession>A0A1K0GVF8</accession>
<evidence type="ECO:0000259" key="10">
    <source>
        <dbReference type="Pfam" id="PF02518"/>
    </source>
</evidence>
<comment type="caution">
    <text evidence="13">The sequence shown here is derived from an EMBL/GenBank/DDBJ whole genome shotgun (WGS) entry which is preliminary data.</text>
</comment>
<evidence type="ECO:0000256" key="2">
    <source>
        <dbReference type="ARBA" id="ARBA00012438"/>
    </source>
</evidence>
<reference evidence="13 14" key="1">
    <citation type="submission" date="2016-09" db="EMBL/GenBank/DDBJ databases">
        <title>Couchioplanes caeruleus draft genome sequence.</title>
        <authorList>
            <person name="Sheehan J."/>
            <person name="Caffrey P."/>
        </authorList>
    </citation>
    <scope>NUCLEOTIDE SEQUENCE [LARGE SCALE GENOMIC DNA]</scope>
    <source>
        <strain evidence="13 14">DSM 43634</strain>
    </source>
</reference>
<dbReference type="EC" id="2.7.13.3" evidence="2"/>
<evidence type="ECO:0000256" key="3">
    <source>
        <dbReference type="ARBA" id="ARBA00022553"/>
    </source>
</evidence>
<dbReference type="CDD" id="cd16917">
    <property type="entry name" value="HATPase_UhpB-NarQ-NarX-like"/>
    <property type="match status" value="1"/>
</dbReference>
<dbReference type="InterPro" id="IPR036890">
    <property type="entry name" value="HATPase_C_sf"/>
</dbReference>
<dbReference type="InterPro" id="IPR050482">
    <property type="entry name" value="Sensor_HK_TwoCompSys"/>
</dbReference>
<dbReference type="Pfam" id="PF07730">
    <property type="entry name" value="HisKA_3"/>
    <property type="match status" value="1"/>
</dbReference>
<evidence type="ECO:0000259" key="11">
    <source>
        <dbReference type="Pfam" id="PF07730"/>
    </source>
</evidence>
<dbReference type="GO" id="GO:0046983">
    <property type="term" value="F:protein dimerization activity"/>
    <property type="evidence" value="ECO:0007669"/>
    <property type="project" value="InterPro"/>
</dbReference>
<dbReference type="Pfam" id="PF02518">
    <property type="entry name" value="HATPase_c"/>
    <property type="match status" value="1"/>
</dbReference>
<evidence type="ECO:0000313" key="13">
    <source>
        <dbReference type="EMBL" id="OJF13363.1"/>
    </source>
</evidence>
<evidence type="ECO:0000256" key="8">
    <source>
        <dbReference type="ARBA" id="ARBA00023012"/>
    </source>
</evidence>
<feature type="transmembrane region" description="Helical" evidence="9">
    <location>
        <begin position="110"/>
        <end position="128"/>
    </location>
</feature>
<dbReference type="Proteomes" id="UP000182486">
    <property type="component" value="Unassembled WGS sequence"/>
</dbReference>
<keyword evidence="8" id="KW-0902">Two-component regulatory system</keyword>
<feature type="transmembrane region" description="Helical" evidence="9">
    <location>
        <begin position="86"/>
        <end position="103"/>
    </location>
</feature>